<dbReference type="Proteomes" id="UP001188597">
    <property type="component" value="Unassembled WGS sequence"/>
</dbReference>
<dbReference type="Gene3D" id="3.90.1150.10">
    <property type="entry name" value="Aspartate Aminotransferase, domain 1"/>
    <property type="match status" value="2"/>
</dbReference>
<dbReference type="InterPro" id="IPR015422">
    <property type="entry name" value="PyrdxlP-dep_Trfase_small"/>
</dbReference>
<evidence type="ECO:0000256" key="2">
    <source>
        <dbReference type="ARBA" id="ARBA00022576"/>
    </source>
</evidence>
<name>A0AA88WHH0_9ASTE</name>
<dbReference type="EMBL" id="JAVXUP010000536">
    <property type="protein sequence ID" value="KAK3025675.1"/>
    <property type="molecule type" value="Genomic_DNA"/>
</dbReference>
<dbReference type="Pfam" id="PF00155">
    <property type="entry name" value="Aminotran_1_2"/>
    <property type="match status" value="1"/>
</dbReference>
<keyword evidence="3" id="KW-0808">Transferase</keyword>
<proteinExistence type="predicted"/>
<keyword evidence="4" id="KW-0663">Pyridoxal phosphate</keyword>
<dbReference type="Gene3D" id="3.40.640.10">
    <property type="entry name" value="Type I PLP-dependent aspartate aminotransferase-like (Major domain)"/>
    <property type="match status" value="1"/>
</dbReference>
<dbReference type="InterPro" id="IPR015424">
    <property type="entry name" value="PyrdxlP-dep_Trfase"/>
</dbReference>
<evidence type="ECO:0000256" key="4">
    <source>
        <dbReference type="ARBA" id="ARBA00022898"/>
    </source>
</evidence>
<dbReference type="GO" id="GO:0008483">
    <property type="term" value="F:transaminase activity"/>
    <property type="evidence" value="ECO:0007669"/>
    <property type="project" value="UniProtKB-KW"/>
</dbReference>
<evidence type="ECO:0000256" key="3">
    <source>
        <dbReference type="ARBA" id="ARBA00022679"/>
    </source>
</evidence>
<organism evidence="6 7">
    <name type="scientific">Escallonia herrerae</name>
    <dbReference type="NCBI Taxonomy" id="1293975"/>
    <lineage>
        <taxon>Eukaryota</taxon>
        <taxon>Viridiplantae</taxon>
        <taxon>Streptophyta</taxon>
        <taxon>Embryophyta</taxon>
        <taxon>Tracheophyta</taxon>
        <taxon>Spermatophyta</taxon>
        <taxon>Magnoliopsida</taxon>
        <taxon>eudicotyledons</taxon>
        <taxon>Gunneridae</taxon>
        <taxon>Pentapetalae</taxon>
        <taxon>asterids</taxon>
        <taxon>campanulids</taxon>
        <taxon>Escalloniales</taxon>
        <taxon>Escalloniaceae</taxon>
        <taxon>Escallonia</taxon>
    </lineage>
</organism>
<accession>A0AA88WHH0</accession>
<dbReference type="SUPFAM" id="SSF53383">
    <property type="entry name" value="PLP-dependent transferases"/>
    <property type="match status" value="2"/>
</dbReference>
<evidence type="ECO:0000313" key="7">
    <source>
        <dbReference type="Proteomes" id="UP001188597"/>
    </source>
</evidence>
<keyword evidence="2" id="KW-0032">Aminotransferase</keyword>
<evidence type="ECO:0000256" key="1">
    <source>
        <dbReference type="ARBA" id="ARBA00001933"/>
    </source>
</evidence>
<sequence>MSIGSHTDQNPSMGRELISLREFEHTQKYPDSELIRLGIGDTTKPIPDIITSAMAEELRQAIAETFYEDTGVKGDEIFVSDGAQSGISRLQLLFGSNVTIAVQNPSFPCLLLMEARNLSLKSLVQERLQSKSHLSPSLQGSRVSGLALNAVVDYYKDNAKMICDALASVGLKVYGGRNAPYVWVHFPGLKSWDVFAEILEKAHVITVPGRGFGPGGEEFIRISTFGHRESIAEASRRLKSLFIHN</sequence>
<feature type="domain" description="Aminotransferase class I/classII large" evidence="5">
    <location>
        <begin position="133"/>
        <end position="237"/>
    </location>
</feature>
<protein>
    <recommendedName>
        <fullName evidence="5">Aminotransferase class I/classII large domain-containing protein</fullName>
    </recommendedName>
</protein>
<comment type="cofactor">
    <cofactor evidence="1">
        <name>pyridoxal 5'-phosphate</name>
        <dbReference type="ChEBI" id="CHEBI:597326"/>
    </cofactor>
</comment>
<reference evidence="6" key="1">
    <citation type="submission" date="2022-12" db="EMBL/GenBank/DDBJ databases">
        <title>Draft genome assemblies for two species of Escallonia (Escalloniales).</title>
        <authorList>
            <person name="Chanderbali A."/>
            <person name="Dervinis C."/>
            <person name="Anghel I."/>
            <person name="Soltis D."/>
            <person name="Soltis P."/>
            <person name="Zapata F."/>
        </authorList>
    </citation>
    <scope>NUCLEOTIDE SEQUENCE</scope>
    <source>
        <strain evidence="6">UCBG64.0493</strain>
        <tissue evidence="6">Leaf</tissue>
    </source>
</reference>
<dbReference type="GO" id="GO:0030170">
    <property type="term" value="F:pyridoxal phosphate binding"/>
    <property type="evidence" value="ECO:0007669"/>
    <property type="project" value="InterPro"/>
</dbReference>
<evidence type="ECO:0000259" key="5">
    <source>
        <dbReference type="Pfam" id="PF00155"/>
    </source>
</evidence>
<dbReference type="InterPro" id="IPR004839">
    <property type="entry name" value="Aminotransferase_I/II_large"/>
</dbReference>
<keyword evidence="7" id="KW-1185">Reference proteome</keyword>
<gene>
    <name evidence="6" type="ORF">RJ639_042015</name>
</gene>
<dbReference type="InterPro" id="IPR015421">
    <property type="entry name" value="PyrdxlP-dep_Trfase_major"/>
</dbReference>
<dbReference type="PANTHER" id="PTHR43144">
    <property type="entry name" value="AMINOTRANSFERASE"/>
    <property type="match status" value="1"/>
</dbReference>
<evidence type="ECO:0000313" key="6">
    <source>
        <dbReference type="EMBL" id="KAK3025675.1"/>
    </source>
</evidence>
<comment type="caution">
    <text evidence="6">The sequence shown here is derived from an EMBL/GenBank/DDBJ whole genome shotgun (WGS) entry which is preliminary data.</text>
</comment>
<dbReference type="AlphaFoldDB" id="A0AA88WHH0"/>
<dbReference type="InterPro" id="IPR019942">
    <property type="entry name" value="DapL/ALD1"/>
</dbReference>